<evidence type="ECO:0000313" key="7">
    <source>
        <dbReference type="Proteomes" id="UP001260715"/>
    </source>
</evidence>
<feature type="domain" description="Poly-beta-hydroxybutyrate polymerase N-terminal" evidence="5">
    <location>
        <begin position="15"/>
        <end position="52"/>
    </location>
</feature>
<dbReference type="Gene3D" id="3.40.50.1820">
    <property type="entry name" value="alpha/beta hydrolase"/>
    <property type="match status" value="1"/>
</dbReference>
<accession>A0ABU1PAC4</accession>
<dbReference type="PANTHER" id="PTHR36837:SF5">
    <property type="entry name" value="POLY-3-HYDROXYBUTYRATE SYNTHASE"/>
    <property type="match status" value="1"/>
</dbReference>
<dbReference type="InterPro" id="IPR029058">
    <property type="entry name" value="AB_hydrolase_fold"/>
</dbReference>
<evidence type="ECO:0000259" key="4">
    <source>
        <dbReference type="Pfam" id="PF07167"/>
    </source>
</evidence>
<dbReference type="SUPFAM" id="SSF53474">
    <property type="entry name" value="alpha/beta-Hydrolases"/>
    <property type="match status" value="1"/>
</dbReference>
<evidence type="ECO:0000256" key="1">
    <source>
        <dbReference type="ARBA" id="ARBA00022679"/>
    </source>
</evidence>
<proteinExistence type="predicted"/>
<dbReference type="InterPro" id="IPR051321">
    <property type="entry name" value="PHA/PHB_synthase"/>
</dbReference>
<dbReference type="Pfam" id="PF12551">
    <property type="entry name" value="PHBC_N"/>
    <property type="match status" value="1"/>
</dbReference>
<dbReference type="GO" id="GO:0016746">
    <property type="term" value="F:acyltransferase activity"/>
    <property type="evidence" value="ECO:0007669"/>
    <property type="project" value="UniProtKB-KW"/>
</dbReference>
<evidence type="ECO:0000256" key="3">
    <source>
        <dbReference type="SAM" id="MobiDB-lite"/>
    </source>
</evidence>
<evidence type="ECO:0000256" key="2">
    <source>
        <dbReference type="ARBA" id="ARBA00023315"/>
    </source>
</evidence>
<feature type="region of interest" description="Disordered" evidence="3">
    <location>
        <begin position="545"/>
        <end position="573"/>
    </location>
</feature>
<gene>
    <name evidence="6" type="ORF">J2W50_000582</name>
</gene>
<dbReference type="Pfam" id="PF07167">
    <property type="entry name" value="PhaC_N"/>
    <property type="match status" value="1"/>
</dbReference>
<name>A0ABU1PAC4_9BURK</name>
<dbReference type="InterPro" id="IPR022211">
    <property type="entry name" value="PHBC_N"/>
</dbReference>
<feature type="domain" description="Poly-beta-hydroxybutyrate polymerase N-terminal" evidence="4">
    <location>
        <begin position="85"/>
        <end position="253"/>
    </location>
</feature>
<sequence>MRQSSPTHWVQPGSLDMQVHAALARSSGSLSLISGMLAAIDWAAHLAVSPGKRLELLCLALQQGNRLLHYMGSAHAQASDLPVADRRFAAPDWQRWPYNLWHQGFLLNEQWWNAATRDVWGVEKHHADLVNFAARQLLDMFSPGNYLLTNPEVLRVSVEQGGNNLLTGLQNCMNDMVGLLLEQPANPDRSFLPGKDVAITPGKVVLRNDIMELIQYAPAGEAVYPEPLLIIPAWIMKYYILDLSPANSLIRYLVERGHTVFCVSWKNPGPEDRDLGMDDYLNAGLHAALDTVNRIVPGQKVHGAGYCLGGSLLAIAAAAMARDGDPRLASLTLLAAQTDFSEPGELGLFIDESQISLLEAQMQEAGTLSQTQMAAAFQMLRSYDLLWSRVIGQYLMGTPARNSDLMEWNADATRMPARMHSQYLRRLFLDDDLSEGRYPVDGKPVALSDINTPVFLVGTVRDHVAPWHSVFKLHYLCPAEITFVLVSGGHNAGIVSPPGHPRSQFQMRTRPAGGAYCPPDQWAAETPVTEGSWWPAWQTWLAQHSGEPTAPPRLGGTKAERMDDAPGTYIMEK</sequence>
<dbReference type="EMBL" id="JAVDSJ010000001">
    <property type="protein sequence ID" value="MDR6582407.1"/>
    <property type="molecule type" value="Genomic_DNA"/>
</dbReference>
<dbReference type="PANTHER" id="PTHR36837">
    <property type="entry name" value="POLY(3-HYDROXYALKANOATE) POLYMERASE SUBUNIT PHAC"/>
    <property type="match status" value="1"/>
</dbReference>
<reference evidence="6 7" key="1">
    <citation type="submission" date="2023-07" db="EMBL/GenBank/DDBJ databases">
        <title>Sorghum-associated microbial communities from plants grown in Nebraska, USA.</title>
        <authorList>
            <person name="Schachtman D."/>
        </authorList>
    </citation>
    <scope>NUCLEOTIDE SEQUENCE [LARGE SCALE GENOMIC DNA]</scope>
    <source>
        <strain evidence="6 7">596</strain>
    </source>
</reference>
<evidence type="ECO:0000259" key="5">
    <source>
        <dbReference type="Pfam" id="PF12551"/>
    </source>
</evidence>
<dbReference type="RefSeq" id="WP_102662497.1">
    <property type="nucleotide sequence ID" value="NZ_JAVDSJ010000001.1"/>
</dbReference>
<keyword evidence="7" id="KW-1185">Reference proteome</keyword>
<comment type="caution">
    <text evidence="6">The sequence shown here is derived from an EMBL/GenBank/DDBJ whole genome shotgun (WGS) entry which is preliminary data.</text>
</comment>
<evidence type="ECO:0000313" key="6">
    <source>
        <dbReference type="EMBL" id="MDR6582407.1"/>
    </source>
</evidence>
<dbReference type="EC" id="2.3.1.-" evidence="6"/>
<dbReference type="InterPro" id="IPR010941">
    <property type="entry name" value="PhaC_N"/>
</dbReference>
<organism evidence="6 7">
    <name type="scientific">Herbaspirillum frisingense</name>
    <dbReference type="NCBI Taxonomy" id="92645"/>
    <lineage>
        <taxon>Bacteria</taxon>
        <taxon>Pseudomonadati</taxon>
        <taxon>Pseudomonadota</taxon>
        <taxon>Betaproteobacteria</taxon>
        <taxon>Burkholderiales</taxon>
        <taxon>Oxalobacteraceae</taxon>
        <taxon>Herbaspirillum</taxon>
    </lineage>
</organism>
<dbReference type="Proteomes" id="UP001260715">
    <property type="component" value="Unassembled WGS sequence"/>
</dbReference>
<keyword evidence="1 6" id="KW-0808">Transferase</keyword>
<protein>
    <submittedName>
        <fullName evidence="6">Polyhydroxyalkanoate synthase</fullName>
        <ecNumber evidence="6">2.3.1.-</ecNumber>
    </submittedName>
</protein>
<keyword evidence="2 6" id="KW-0012">Acyltransferase</keyword>